<keyword evidence="3" id="KW-1185">Reference proteome</keyword>
<organism evidence="2 3">
    <name type="scientific">Chryseobacterium luteum</name>
    <dbReference type="NCBI Taxonomy" id="421531"/>
    <lineage>
        <taxon>Bacteria</taxon>
        <taxon>Pseudomonadati</taxon>
        <taxon>Bacteroidota</taxon>
        <taxon>Flavobacteriia</taxon>
        <taxon>Flavobacteriales</taxon>
        <taxon>Weeksellaceae</taxon>
        <taxon>Chryseobacterium group</taxon>
        <taxon>Chryseobacterium</taxon>
    </lineage>
</organism>
<dbReference type="STRING" id="421531.IX38_19565"/>
<feature type="signal peptide" evidence="1">
    <location>
        <begin position="1"/>
        <end position="23"/>
    </location>
</feature>
<proteinExistence type="predicted"/>
<protein>
    <recommendedName>
        <fullName evidence="4">Lipoprotein</fullName>
    </recommendedName>
</protein>
<keyword evidence="1" id="KW-0732">Signal</keyword>
<evidence type="ECO:0000313" key="3">
    <source>
        <dbReference type="Proteomes" id="UP000028703"/>
    </source>
</evidence>
<dbReference type="OrthoDB" id="1270881at2"/>
<dbReference type="eggNOG" id="ENOG5034ASG">
    <property type="taxonomic scope" value="Bacteria"/>
</dbReference>
<feature type="chain" id="PRO_5001800380" description="Lipoprotein" evidence="1">
    <location>
        <begin position="24"/>
        <end position="136"/>
    </location>
</feature>
<evidence type="ECO:0000313" key="2">
    <source>
        <dbReference type="EMBL" id="KFE97870.1"/>
    </source>
</evidence>
<dbReference type="AlphaFoldDB" id="A0A085Z0A7"/>
<name>A0A085Z0A7_9FLAO</name>
<gene>
    <name evidence="2" type="ORF">IX38_19565</name>
</gene>
<dbReference type="Proteomes" id="UP000028703">
    <property type="component" value="Unassembled WGS sequence"/>
</dbReference>
<reference evidence="2 3" key="1">
    <citation type="submission" date="2014-07" db="EMBL/GenBank/DDBJ databases">
        <title>Genome of Chryseobacterium luteum DSM 18605.</title>
        <authorList>
            <person name="Stropko S.J."/>
            <person name="Pipes S.E."/>
            <person name="Newman J.D."/>
        </authorList>
    </citation>
    <scope>NUCLEOTIDE SEQUENCE [LARGE SCALE GENOMIC DNA]</scope>
    <source>
        <strain evidence="2 3">DSM 18605</strain>
    </source>
</reference>
<evidence type="ECO:0008006" key="4">
    <source>
        <dbReference type="Google" id="ProtNLM"/>
    </source>
</evidence>
<dbReference type="EMBL" id="JPRO01000023">
    <property type="protein sequence ID" value="KFE97870.1"/>
    <property type="molecule type" value="Genomic_DNA"/>
</dbReference>
<evidence type="ECO:0000256" key="1">
    <source>
        <dbReference type="SAM" id="SignalP"/>
    </source>
</evidence>
<sequence>MKKILLTISLLCSVFFFSQKSMSYLQISYGSICCGTPSTKPVTDYIKKFEKSNHLKAFEVLKQGGLGREGEFNLYIGIDRLGKKKKSTFIKGLQSAIASQNKKRKQDSDGTVNFDPAATVYKSDLSNIKNLTIYKK</sequence>
<comment type="caution">
    <text evidence="2">The sequence shown here is derived from an EMBL/GenBank/DDBJ whole genome shotgun (WGS) entry which is preliminary data.</text>
</comment>
<accession>A0A085Z0A7</accession>